<dbReference type="InterPro" id="IPR038519">
    <property type="entry name" value="MCP_C_sf"/>
</dbReference>
<evidence type="ECO:0000259" key="2">
    <source>
        <dbReference type="Pfam" id="PF16903"/>
    </source>
</evidence>
<sequence length="489" mass="54938">MDFFRPRGDITTVLDQVTRDEQDNTLFPLSAETTLFARNPERRTHPFSTVIREFTCRGAPNFGNRFTFDIGSLAAGDLLMSVLIQVQLGHWLPDYIVAGLQNGAITYDNPSQDAYTWCNSLGTALIEKAELEIGDHILETVDGDFANVFSLLFPDINSQFGIAADALGRTPQQQIATPQPFPTGTNGIVTCILPFFFQRTRLKEAFPLASCHEGTVRLNITFKPFVQLIQKWDQTNPRTACDETPLNRTIPFTGLPDDLSGNPILTYTTPNYVPEPQDVLMVTYSAVVSGTLRDNYLRQAHDLLFRETQTFRFSEPLTYTLRTTGESVTIQLPLEANGPIEEVIWFVRRKGTAAQNEWTNYSSTLASEHNPTTNPYKGLVMWAKIQVNGFDLVEAEGDYFRAHIAEKHRGGITPFKNFLYGYSLARHPGEHQPSGALNASRMNTFRLILEIASPQTPTGGTDEWEVVVYCMGLNWVRFENGIVNRIFSD</sequence>
<dbReference type="GO" id="GO:0005198">
    <property type="term" value="F:structural molecule activity"/>
    <property type="evidence" value="ECO:0007669"/>
    <property type="project" value="InterPro"/>
</dbReference>
<dbReference type="InterPro" id="IPR007542">
    <property type="entry name" value="MCP_C"/>
</dbReference>
<feature type="domain" description="Major capsid protein N-terminal" evidence="2">
    <location>
        <begin position="34"/>
        <end position="229"/>
    </location>
</feature>
<dbReference type="Gene3D" id="2.70.9.10">
    <property type="entry name" value="Adenovirus Type 2 Hexon, domain 4"/>
    <property type="match status" value="1"/>
</dbReference>
<protein>
    <recommendedName>
        <fullName evidence="4">Major capsid protein N-terminal domain-containing protein</fullName>
    </recommendedName>
</protein>
<dbReference type="InterPro" id="IPR031654">
    <property type="entry name" value="Capsid_N"/>
</dbReference>
<dbReference type="InterPro" id="IPR016112">
    <property type="entry name" value="VP_dsDNA_II"/>
</dbReference>
<dbReference type="Pfam" id="PF04451">
    <property type="entry name" value="Capsid_NCLDV"/>
    <property type="match status" value="1"/>
</dbReference>
<evidence type="ECO:0008006" key="4">
    <source>
        <dbReference type="Google" id="ProtNLM"/>
    </source>
</evidence>
<evidence type="ECO:0000313" key="3">
    <source>
        <dbReference type="EMBL" id="QHT90048.1"/>
    </source>
</evidence>
<dbReference type="EMBL" id="MN740152">
    <property type="protein sequence ID" value="QHT90048.1"/>
    <property type="molecule type" value="Genomic_DNA"/>
</dbReference>
<feature type="domain" description="Major capsid protein C-terminal" evidence="1">
    <location>
        <begin position="299"/>
        <end position="482"/>
    </location>
</feature>
<dbReference type="AlphaFoldDB" id="A0A6C0IAJ0"/>
<name>A0A6C0IAJ0_9ZZZZ</name>
<reference evidence="3" key="1">
    <citation type="journal article" date="2020" name="Nature">
        <title>Giant virus diversity and host interactions through global metagenomics.</title>
        <authorList>
            <person name="Schulz F."/>
            <person name="Roux S."/>
            <person name="Paez-Espino D."/>
            <person name="Jungbluth S."/>
            <person name="Walsh D.A."/>
            <person name="Denef V.J."/>
            <person name="McMahon K.D."/>
            <person name="Konstantinidis K.T."/>
            <person name="Eloe-Fadrosh E.A."/>
            <person name="Kyrpides N.C."/>
            <person name="Woyke T."/>
        </authorList>
    </citation>
    <scope>NUCLEOTIDE SEQUENCE</scope>
    <source>
        <strain evidence="3">GVMAG-M-3300023184-62</strain>
    </source>
</reference>
<evidence type="ECO:0000259" key="1">
    <source>
        <dbReference type="Pfam" id="PF04451"/>
    </source>
</evidence>
<accession>A0A6C0IAJ0</accession>
<dbReference type="Pfam" id="PF16903">
    <property type="entry name" value="Capsid_N"/>
    <property type="match status" value="1"/>
</dbReference>
<dbReference type="Gene3D" id="2.70.9.20">
    <property type="entry name" value="Major capsid protein Vp54"/>
    <property type="match status" value="1"/>
</dbReference>
<proteinExistence type="predicted"/>
<dbReference type="SUPFAM" id="SSF49749">
    <property type="entry name" value="Group II dsDNA viruses VP"/>
    <property type="match status" value="2"/>
</dbReference>
<organism evidence="3">
    <name type="scientific">viral metagenome</name>
    <dbReference type="NCBI Taxonomy" id="1070528"/>
    <lineage>
        <taxon>unclassified sequences</taxon>
        <taxon>metagenomes</taxon>
        <taxon>organismal metagenomes</taxon>
    </lineage>
</organism>